<evidence type="ECO:0000313" key="3">
    <source>
        <dbReference type="Proteomes" id="UP001054945"/>
    </source>
</evidence>
<keyword evidence="3" id="KW-1185">Reference proteome</keyword>
<feature type="region of interest" description="Disordered" evidence="1">
    <location>
        <begin position="1"/>
        <end position="20"/>
    </location>
</feature>
<dbReference type="EMBL" id="BPLR01020240">
    <property type="protein sequence ID" value="GIX76248.1"/>
    <property type="molecule type" value="Genomic_DNA"/>
</dbReference>
<reference evidence="2 3" key="1">
    <citation type="submission" date="2021-06" db="EMBL/GenBank/DDBJ databases">
        <title>Caerostris extrusa draft genome.</title>
        <authorList>
            <person name="Kono N."/>
            <person name="Arakawa K."/>
        </authorList>
    </citation>
    <scope>NUCLEOTIDE SEQUENCE [LARGE SCALE GENOMIC DNA]</scope>
</reference>
<organism evidence="2 3">
    <name type="scientific">Caerostris extrusa</name>
    <name type="common">Bark spider</name>
    <name type="synonym">Caerostris bankana</name>
    <dbReference type="NCBI Taxonomy" id="172846"/>
    <lineage>
        <taxon>Eukaryota</taxon>
        <taxon>Metazoa</taxon>
        <taxon>Ecdysozoa</taxon>
        <taxon>Arthropoda</taxon>
        <taxon>Chelicerata</taxon>
        <taxon>Arachnida</taxon>
        <taxon>Araneae</taxon>
        <taxon>Araneomorphae</taxon>
        <taxon>Entelegynae</taxon>
        <taxon>Araneoidea</taxon>
        <taxon>Araneidae</taxon>
        <taxon>Caerostris</taxon>
    </lineage>
</organism>
<protein>
    <submittedName>
        <fullName evidence="2">Uncharacterized protein</fullName>
    </submittedName>
</protein>
<accession>A0AAV4MWX3</accession>
<gene>
    <name evidence="2" type="ORF">CEXT_125201</name>
</gene>
<name>A0AAV4MWX3_CAEEX</name>
<sequence>MGRRCDRACQPDRERGRGGGVKSVWQIVGMRRAATFQSAGTGANSERFVMCRRRRAPRNVEAAWVFEIVTFELHRMQDFHHEISDGKIPEEGSKRKKKGQIELLPNMESRKKNFMIVCIRDPLVGHSWGLIADASIGASH</sequence>
<dbReference type="AlphaFoldDB" id="A0AAV4MWX3"/>
<dbReference type="Proteomes" id="UP001054945">
    <property type="component" value="Unassembled WGS sequence"/>
</dbReference>
<evidence type="ECO:0000313" key="2">
    <source>
        <dbReference type="EMBL" id="GIX76248.1"/>
    </source>
</evidence>
<comment type="caution">
    <text evidence="2">The sequence shown here is derived from an EMBL/GenBank/DDBJ whole genome shotgun (WGS) entry which is preliminary data.</text>
</comment>
<evidence type="ECO:0000256" key="1">
    <source>
        <dbReference type="SAM" id="MobiDB-lite"/>
    </source>
</evidence>
<proteinExistence type="predicted"/>
<feature type="compositionally biased region" description="Basic and acidic residues" evidence="1">
    <location>
        <begin position="1"/>
        <end position="17"/>
    </location>
</feature>